<gene>
    <name evidence="8" type="ORF">CL6EHI_081130</name>
</gene>
<dbReference type="InterPro" id="IPR027417">
    <property type="entry name" value="P-loop_NTPase"/>
</dbReference>
<keyword evidence="3 5" id="KW-1133">Transmembrane helix</keyword>
<dbReference type="GO" id="GO:0016887">
    <property type="term" value="F:ATP hydrolysis activity"/>
    <property type="evidence" value="ECO:0007669"/>
    <property type="project" value="InterPro"/>
</dbReference>
<dbReference type="PROSITE" id="PS50929">
    <property type="entry name" value="ABC_TM1F"/>
    <property type="match status" value="1"/>
</dbReference>
<comment type="subcellular location">
    <subcellularLocation>
        <location evidence="1">Membrane</location>
        <topology evidence="1">Multi-pass membrane protein</topology>
    </subcellularLocation>
</comment>
<dbReference type="InterPro" id="IPR039421">
    <property type="entry name" value="Type_1_exporter"/>
</dbReference>
<dbReference type="VEuPathDB" id="AmoebaDB:EHI_081130"/>
<dbReference type="GO" id="GO:0005524">
    <property type="term" value="F:ATP binding"/>
    <property type="evidence" value="ECO:0007669"/>
    <property type="project" value="InterPro"/>
</dbReference>
<dbReference type="AlphaFoldDB" id="A0A175JTA3"/>
<proteinExistence type="predicted"/>
<reference evidence="8 9" key="1">
    <citation type="submission" date="2016-05" db="EMBL/GenBank/DDBJ databases">
        <title>First whole genome sequencing of Entamoeba histolytica HM1:IMSS-clone-6.</title>
        <authorList>
            <person name="Mukherjee Avik.K."/>
            <person name="Izumyama S."/>
            <person name="Nakada-Tsukui K."/>
            <person name="Nozaki T."/>
        </authorList>
    </citation>
    <scope>NUCLEOTIDE SEQUENCE [LARGE SCALE GENOMIC DNA]</scope>
    <source>
        <strain evidence="8 9">HM1:IMSS clone 6</strain>
    </source>
</reference>
<feature type="transmembrane region" description="Helical" evidence="5">
    <location>
        <begin position="115"/>
        <end position="136"/>
    </location>
</feature>
<dbReference type="FunFam" id="3.40.50.300:FF:002839">
    <property type="entry name" value="p-glycoprotein 6, putative"/>
    <property type="match status" value="1"/>
</dbReference>
<protein>
    <submittedName>
        <fullName evidence="8">p-glycoprotein 6 putative</fullName>
    </submittedName>
</protein>
<evidence type="ECO:0000259" key="6">
    <source>
        <dbReference type="PROSITE" id="PS50893"/>
    </source>
</evidence>
<keyword evidence="4 5" id="KW-0472">Membrane</keyword>
<dbReference type="Pfam" id="PF00664">
    <property type="entry name" value="ABC_membrane"/>
    <property type="match status" value="1"/>
</dbReference>
<evidence type="ECO:0000313" key="9">
    <source>
        <dbReference type="Proteomes" id="UP000078387"/>
    </source>
</evidence>
<evidence type="ECO:0000259" key="7">
    <source>
        <dbReference type="PROSITE" id="PS50929"/>
    </source>
</evidence>
<dbReference type="InterPro" id="IPR011527">
    <property type="entry name" value="ABC1_TM_dom"/>
</dbReference>
<dbReference type="eggNOG" id="KOG0055">
    <property type="taxonomic scope" value="Eukaryota"/>
</dbReference>
<dbReference type="PANTHER" id="PTHR43394">
    <property type="entry name" value="ATP-DEPENDENT PERMEASE MDL1, MITOCHONDRIAL"/>
    <property type="match status" value="1"/>
</dbReference>
<accession>A0A175JTA3</accession>
<dbReference type="InterPro" id="IPR017871">
    <property type="entry name" value="ABC_transporter-like_CS"/>
</dbReference>
<dbReference type="GO" id="GO:0016020">
    <property type="term" value="C:membrane"/>
    <property type="evidence" value="ECO:0007669"/>
    <property type="project" value="UniProtKB-SubCell"/>
</dbReference>
<dbReference type="SUPFAM" id="SSF52540">
    <property type="entry name" value="P-loop containing nucleoside triphosphate hydrolases"/>
    <property type="match status" value="1"/>
</dbReference>
<dbReference type="Proteomes" id="UP000078387">
    <property type="component" value="Unassembled WGS sequence"/>
</dbReference>
<sequence length="485" mass="53331">MSTSVNTPSNPGVEMQLLTDGFDIFDVTPDPNNLMAAAPRTTDKGSVSIFMMFKYATWIEIIFNIIGVLISLCDGVLYPLIAILIGDVFDSKAFNPLAYDVAEIENLCNKTSLKFMYIGIGLFFTSLIRTIIFDITGGNQIRRIRRLYIKSLLDQEMGWYDAHNSGEMTSRMSGDIFLLHDAIGQKVGEFFSYFGMCITGYVIGFVKEWKLCFVMISVAPFMVGAAGIFAYVQTRTASSTQASYSVAGGIASETISNMRTVAALGIEKSRIHQYVIQLIERFYKPEKGTVKINGRNIQEFNLATLRNKIGYVGQEPLLFAGTIGENIVSGMCGSWTDDQLENGGNLVAENMDKIVAAAKMANCHNFICQLPQGYNTIIGERGTSLSGGQKQRIAIARALITQPELLILDEATSALDSESEMIVQQAIDKIAKQVTSIVIAHRLSTVKDSDIIVVLSGGKVVEQGTHDELMKEEGVYFHLVQIQAQ</sequence>
<feature type="domain" description="ABC transmembrane type-1" evidence="7">
    <location>
        <begin position="65"/>
        <end position="274"/>
    </location>
</feature>
<evidence type="ECO:0000256" key="2">
    <source>
        <dbReference type="ARBA" id="ARBA00022692"/>
    </source>
</evidence>
<dbReference type="Gene3D" id="3.40.50.300">
    <property type="entry name" value="P-loop containing nucleotide triphosphate hydrolases"/>
    <property type="match status" value="1"/>
</dbReference>
<dbReference type="PROSITE" id="PS50893">
    <property type="entry name" value="ABC_TRANSPORTER_2"/>
    <property type="match status" value="1"/>
</dbReference>
<dbReference type="VEuPathDB" id="AmoebaDB:EHI5A_049960"/>
<organism evidence="8 9">
    <name type="scientific">Entamoeba histolytica</name>
    <dbReference type="NCBI Taxonomy" id="5759"/>
    <lineage>
        <taxon>Eukaryota</taxon>
        <taxon>Amoebozoa</taxon>
        <taxon>Evosea</taxon>
        <taxon>Archamoebae</taxon>
        <taxon>Mastigamoebida</taxon>
        <taxon>Entamoebidae</taxon>
        <taxon>Entamoeba</taxon>
    </lineage>
</organism>
<dbReference type="VEuPathDB" id="AmoebaDB:EHI7A_016780"/>
<keyword evidence="2 5" id="KW-0812">Transmembrane</keyword>
<name>A0A175JTA3_ENTHI</name>
<evidence type="ECO:0000256" key="4">
    <source>
        <dbReference type="ARBA" id="ARBA00023136"/>
    </source>
</evidence>
<dbReference type="GO" id="GO:0015421">
    <property type="term" value="F:ABC-type oligopeptide transporter activity"/>
    <property type="evidence" value="ECO:0007669"/>
    <property type="project" value="TreeGrafter"/>
</dbReference>
<evidence type="ECO:0000256" key="3">
    <source>
        <dbReference type="ARBA" id="ARBA00022989"/>
    </source>
</evidence>
<feature type="transmembrane region" description="Helical" evidence="5">
    <location>
        <begin position="61"/>
        <end position="85"/>
    </location>
</feature>
<dbReference type="VEuPathDB" id="AmoebaDB:EHI8A_150200"/>
<evidence type="ECO:0000313" key="8">
    <source>
        <dbReference type="EMBL" id="GAT96593.1"/>
    </source>
</evidence>
<dbReference type="InterPro" id="IPR003439">
    <property type="entry name" value="ABC_transporter-like_ATP-bd"/>
</dbReference>
<dbReference type="Gene3D" id="1.20.1560.10">
    <property type="entry name" value="ABC transporter type 1, transmembrane domain"/>
    <property type="match status" value="1"/>
</dbReference>
<comment type="caution">
    <text evidence="8">The sequence shown here is derived from an EMBL/GenBank/DDBJ whole genome shotgun (WGS) entry which is preliminary data.</text>
</comment>
<dbReference type="PANTHER" id="PTHR43394:SF1">
    <property type="entry name" value="ATP-BINDING CASSETTE SUB-FAMILY B MEMBER 10, MITOCHONDRIAL"/>
    <property type="match status" value="1"/>
</dbReference>
<dbReference type="InterPro" id="IPR036640">
    <property type="entry name" value="ABC1_TM_sf"/>
</dbReference>
<feature type="domain" description="ABC transporter" evidence="6">
    <location>
        <begin position="223"/>
        <end position="482"/>
    </location>
</feature>
<dbReference type="VEuPathDB" id="AmoebaDB:KM1_242960"/>
<dbReference type="CDD" id="cd18577">
    <property type="entry name" value="ABC_6TM_Pgp_ABCB1_D1_like"/>
    <property type="match status" value="1"/>
</dbReference>
<evidence type="ECO:0000256" key="5">
    <source>
        <dbReference type="SAM" id="Phobius"/>
    </source>
</evidence>
<feature type="transmembrane region" description="Helical" evidence="5">
    <location>
        <begin position="211"/>
        <end position="232"/>
    </location>
</feature>
<dbReference type="EMBL" id="BDEQ01000001">
    <property type="protein sequence ID" value="GAT96593.1"/>
    <property type="molecule type" value="Genomic_DNA"/>
</dbReference>
<evidence type="ECO:0000256" key="1">
    <source>
        <dbReference type="ARBA" id="ARBA00004141"/>
    </source>
</evidence>
<dbReference type="SUPFAM" id="SSF90123">
    <property type="entry name" value="ABC transporter transmembrane region"/>
    <property type="match status" value="1"/>
</dbReference>
<dbReference type="PROSITE" id="PS00211">
    <property type="entry name" value="ABC_TRANSPORTER_1"/>
    <property type="match status" value="1"/>
</dbReference>